<dbReference type="CDD" id="cd22157">
    <property type="entry name" value="F-box_AtFBW1-like"/>
    <property type="match status" value="1"/>
</dbReference>
<dbReference type="InterPro" id="IPR013187">
    <property type="entry name" value="F-box-assoc_dom_typ3"/>
</dbReference>
<name>R7W5Y7_AEGTA</name>
<dbReference type="Gene3D" id="1.20.1280.50">
    <property type="match status" value="1"/>
</dbReference>
<accession>R7W5Y7</accession>
<dbReference type="Pfam" id="PF08268">
    <property type="entry name" value="FBA_3"/>
    <property type="match status" value="1"/>
</dbReference>
<sequence>MANARDGCGASLPYEMIIEVLQWLPVKSVYRFRAVCRSWAALLSSDEFRRTHMAAAKATRWWAPPPQMLHISPTATFDSTAVYSCSLSPSSPLGCPRDHGDLLFTIDGARGNCVEVVTPAPCHGLTLLYDALDPAYYICNAATRAATRLPPSTDERASRSAAGLGFDSRAEEYKVVRLINRVFTQKDLVRCEIYTPGGRFGDHWRPPAGGIPSSLHQFVYAAVTNAALNKLPPVFANGCLHFLMKPASFITTPSVAVVSFSVTAETFTCLRSPPFWVPGAEPASRNWSSGEQLVEMDDQLCLVRDTRKTIPYANTLEISRLSDCSSGDWLLSHQINLSGHLARDLGQSQMLRIIGSFGINSRPPRKKIIITSSKHKIFDNSRFSFIQETLAPVHKTDEEIALSSDLAKVTGEILLRLPAKSAIHSKFVCKQWSRLIESEKFIQSYFQHKNMDKRPKVMLVVKGTGQLGFIFAPLNKCLQEAPSNTRLLDTKGVCSKPCHGLNLISTETKDYLCNPCTGFHKGYSLGPSLLRRMPKTEEHAFTVGNRNVGLTFDPSTHQHVIMAIFYRRKDFKSRQYDLTCTLCWCNSGDPAQLNSVPPLPVNDMPPAYVDGMLYWMNEPRLGQSCEWAILSFNLATRTFDVVLCPSWFARWNSRNRCLAFVVELEGLLCAVLADPVANRLDVWKLEHGQWGRAYTIDLEACPDYSLKTTVVVPLAVDPDYGRILLNIGRKIGLYDPVNQTIQSLYSLDQAPVPFVPMLYEESLAYYSRVPKKVLLWSMKCEKTSYIKLEREKLPILQKMSGHDRTAAYPHSCRLTGAAIEKATRSIARFEAASACLPRLFKQLAGTAQALRTYFQPYFQHRNIPKVMLVFKGTGRFGFSFAPLNKCLQEAPSHSTLLDTKVVCSKPCHGLNLVSTETNDYLCNPCTGFHRGYFNLVPKLHLPSRMPKAEEHAFTVGNKNVGLTFSPSIREHVIVEHFKVCIHLIRCRLPVVHTKSFLICLQLHQGIVRHAPKKTQWRR</sequence>
<dbReference type="AlphaFoldDB" id="R7W5Y7"/>
<dbReference type="PANTHER" id="PTHR31672:SF2">
    <property type="entry name" value="F-BOX DOMAIN-CONTAINING PROTEIN"/>
    <property type="match status" value="1"/>
</dbReference>
<protein>
    <submittedName>
        <fullName evidence="1">Uncharacterized protein</fullName>
    </submittedName>
</protein>
<proteinExistence type="predicted"/>
<dbReference type="InterPro" id="IPR001810">
    <property type="entry name" value="F-box_dom"/>
</dbReference>
<dbReference type="SUPFAM" id="SSF81383">
    <property type="entry name" value="F-box domain"/>
    <property type="match status" value="2"/>
</dbReference>
<dbReference type="PANTHER" id="PTHR31672">
    <property type="entry name" value="BNACNNG10540D PROTEIN"/>
    <property type="match status" value="1"/>
</dbReference>
<dbReference type="ExpressionAtlas" id="R7W5Y7">
    <property type="expression patterns" value="baseline"/>
</dbReference>
<dbReference type="InterPro" id="IPR036047">
    <property type="entry name" value="F-box-like_dom_sf"/>
</dbReference>
<dbReference type="EnsemblPlants" id="EMT03056">
    <property type="protein sequence ID" value="EMT03056"/>
    <property type="gene ID" value="F775_00996"/>
</dbReference>
<dbReference type="Pfam" id="PF00646">
    <property type="entry name" value="F-box"/>
    <property type="match status" value="2"/>
</dbReference>
<evidence type="ECO:0000313" key="1">
    <source>
        <dbReference type="EnsemblPlants" id="EMT03056"/>
    </source>
</evidence>
<dbReference type="SMART" id="SM00256">
    <property type="entry name" value="FBOX"/>
    <property type="match status" value="2"/>
</dbReference>
<dbReference type="PROSITE" id="PS50181">
    <property type="entry name" value="FBOX"/>
    <property type="match status" value="1"/>
</dbReference>
<reference evidence="1" key="1">
    <citation type="submission" date="2015-06" db="UniProtKB">
        <authorList>
            <consortium name="EnsemblPlants"/>
        </authorList>
    </citation>
    <scope>IDENTIFICATION</scope>
</reference>
<dbReference type="InterPro" id="IPR050796">
    <property type="entry name" value="SCF_F-box_component"/>
</dbReference>
<organism evidence="1">
    <name type="scientific">Aegilops tauschii</name>
    <name type="common">Tausch's goatgrass</name>
    <name type="synonym">Aegilops squarrosa</name>
    <dbReference type="NCBI Taxonomy" id="37682"/>
    <lineage>
        <taxon>Eukaryota</taxon>
        <taxon>Viridiplantae</taxon>
        <taxon>Streptophyta</taxon>
        <taxon>Embryophyta</taxon>
        <taxon>Tracheophyta</taxon>
        <taxon>Spermatophyta</taxon>
        <taxon>Magnoliopsida</taxon>
        <taxon>Liliopsida</taxon>
        <taxon>Poales</taxon>
        <taxon>Poaceae</taxon>
        <taxon>BOP clade</taxon>
        <taxon>Pooideae</taxon>
        <taxon>Triticodae</taxon>
        <taxon>Triticeae</taxon>
        <taxon>Triticinae</taxon>
        <taxon>Aegilops</taxon>
    </lineage>
</organism>